<evidence type="ECO:0000259" key="3">
    <source>
        <dbReference type="Pfam" id="PF02737"/>
    </source>
</evidence>
<dbReference type="InterPro" id="IPR006108">
    <property type="entry name" value="3HC_DH_C"/>
</dbReference>
<feature type="domain" description="3-hydroxyacyl-CoA dehydrogenase NAD binding" evidence="3">
    <location>
        <begin position="3"/>
        <end position="111"/>
    </location>
</feature>
<dbReference type="EMBL" id="LAZR01049546">
    <property type="protein sequence ID" value="KKK89403.1"/>
    <property type="molecule type" value="Genomic_DNA"/>
</dbReference>
<protein>
    <recommendedName>
        <fullName evidence="5">3-hydroxyacyl-CoA dehydrogenase C-terminal domain-containing protein</fullName>
    </recommendedName>
</protein>
<dbReference type="AlphaFoldDB" id="A0A0F8Z6N7"/>
<dbReference type="SUPFAM" id="SSF48179">
    <property type="entry name" value="6-phosphogluconate dehydrogenase C-terminal domain-like"/>
    <property type="match status" value="1"/>
</dbReference>
<gene>
    <name evidence="4" type="ORF">LCGC14_2733470</name>
</gene>
<dbReference type="InterPro" id="IPR008927">
    <property type="entry name" value="6-PGluconate_DH-like_C_sf"/>
</dbReference>
<dbReference type="Pfam" id="PF00725">
    <property type="entry name" value="3HCDH"/>
    <property type="match status" value="1"/>
</dbReference>
<sequence>LEDAIKDADLVIESVSENLAIKQQMYQLVDQYKKSDTIVGTTTSSLPLTELPKGRSENFRRTFLSTHFYNPPGKMLACEISSQPDTDPDVLEFMKDFLKNKLRRVVIPVRNVAGFAGNRIAFLLFNRIATLAATYGVEMMDYLIGPYTGRAMPPLATIDLVGMDIHRAIIQSLYENTHDEMHHSLVPPDYIDKMIENGLLGNKTKGGFYKKLESGKYTFLDPATCDYIPSIKPHVAFVEKTKNFIHLGRYRQAFETIMDTTKIEAEIVKDILCLYVSYSFSRVGEVTEEQYGIAEIDRVMASGFNWAPPSLIVDMLGGKKDVIELLEKKDFAVPDSLRNFNEDIQKPHNWGKYFIAR</sequence>
<dbReference type="Pfam" id="PF02737">
    <property type="entry name" value="3HCDH_N"/>
    <property type="match status" value="1"/>
</dbReference>
<proteinExistence type="predicted"/>
<dbReference type="PANTHER" id="PTHR48075">
    <property type="entry name" value="3-HYDROXYACYL-COA DEHYDROGENASE FAMILY PROTEIN"/>
    <property type="match status" value="1"/>
</dbReference>
<feature type="non-terminal residue" evidence="4">
    <location>
        <position position="1"/>
    </location>
</feature>
<dbReference type="GO" id="GO:0070403">
    <property type="term" value="F:NAD+ binding"/>
    <property type="evidence" value="ECO:0007669"/>
    <property type="project" value="InterPro"/>
</dbReference>
<dbReference type="GO" id="GO:0006631">
    <property type="term" value="P:fatty acid metabolic process"/>
    <property type="evidence" value="ECO:0007669"/>
    <property type="project" value="InterPro"/>
</dbReference>
<organism evidence="4">
    <name type="scientific">marine sediment metagenome</name>
    <dbReference type="NCBI Taxonomy" id="412755"/>
    <lineage>
        <taxon>unclassified sequences</taxon>
        <taxon>metagenomes</taxon>
        <taxon>ecological metagenomes</taxon>
    </lineage>
</organism>
<evidence type="ECO:0008006" key="5">
    <source>
        <dbReference type="Google" id="ProtNLM"/>
    </source>
</evidence>
<dbReference type="GO" id="GO:0016616">
    <property type="term" value="F:oxidoreductase activity, acting on the CH-OH group of donors, NAD or NADP as acceptor"/>
    <property type="evidence" value="ECO:0007669"/>
    <property type="project" value="InterPro"/>
</dbReference>
<feature type="domain" description="3-hydroxyacyl-CoA dehydrogenase C-terminal" evidence="2">
    <location>
        <begin position="114"/>
        <end position="210"/>
    </location>
</feature>
<reference evidence="4" key="1">
    <citation type="journal article" date="2015" name="Nature">
        <title>Complex archaea that bridge the gap between prokaryotes and eukaryotes.</title>
        <authorList>
            <person name="Spang A."/>
            <person name="Saw J.H."/>
            <person name="Jorgensen S.L."/>
            <person name="Zaremba-Niedzwiedzka K."/>
            <person name="Martijn J."/>
            <person name="Lind A.E."/>
            <person name="van Eijk R."/>
            <person name="Schleper C."/>
            <person name="Guy L."/>
            <person name="Ettema T.J."/>
        </authorList>
    </citation>
    <scope>NUCLEOTIDE SEQUENCE</scope>
</reference>
<evidence type="ECO:0000256" key="1">
    <source>
        <dbReference type="ARBA" id="ARBA00023002"/>
    </source>
</evidence>
<dbReference type="PANTHER" id="PTHR48075:SF7">
    <property type="entry name" value="3-HYDROXYACYL-COA DEHYDROGENASE-RELATED"/>
    <property type="match status" value="1"/>
</dbReference>
<dbReference type="InterPro" id="IPR036291">
    <property type="entry name" value="NAD(P)-bd_dom_sf"/>
</dbReference>
<comment type="caution">
    <text evidence="4">The sequence shown here is derived from an EMBL/GenBank/DDBJ whole genome shotgun (WGS) entry which is preliminary data.</text>
</comment>
<accession>A0A0F8Z6N7</accession>
<evidence type="ECO:0000259" key="2">
    <source>
        <dbReference type="Pfam" id="PF00725"/>
    </source>
</evidence>
<dbReference type="SUPFAM" id="SSF51735">
    <property type="entry name" value="NAD(P)-binding Rossmann-fold domains"/>
    <property type="match status" value="1"/>
</dbReference>
<evidence type="ECO:0000313" key="4">
    <source>
        <dbReference type="EMBL" id="KKK89403.1"/>
    </source>
</evidence>
<dbReference type="InterPro" id="IPR006176">
    <property type="entry name" value="3-OHacyl-CoA_DH_NAD-bd"/>
</dbReference>
<name>A0A0F8Z6N7_9ZZZZ</name>
<dbReference type="Gene3D" id="3.40.50.720">
    <property type="entry name" value="NAD(P)-binding Rossmann-like Domain"/>
    <property type="match status" value="1"/>
</dbReference>
<keyword evidence="1" id="KW-0560">Oxidoreductase</keyword>
<dbReference type="Gene3D" id="1.10.1040.50">
    <property type="match status" value="1"/>
</dbReference>